<dbReference type="OrthoDB" id="1708389at2759"/>
<dbReference type="GeneID" id="19320369"/>
<feature type="compositionally biased region" description="Basic residues" evidence="1">
    <location>
        <begin position="220"/>
        <end position="237"/>
    </location>
</feature>
<dbReference type="EMBL" id="KE361647">
    <property type="protein sequence ID" value="EPQ26083.1"/>
    <property type="molecule type" value="Genomic_DNA"/>
</dbReference>
<protein>
    <recommendedName>
        <fullName evidence="5">GRAM domain-containing protein</fullName>
    </recommendedName>
</protein>
<keyword evidence="2" id="KW-0812">Transmembrane</keyword>
<dbReference type="PANTHER" id="PTHR37402">
    <property type="entry name" value="GRAM DOMAIN-CONTAINING PROTEIN 4"/>
    <property type="match status" value="1"/>
</dbReference>
<feature type="compositionally biased region" description="Polar residues" evidence="1">
    <location>
        <begin position="488"/>
        <end position="503"/>
    </location>
</feature>
<dbReference type="InterPro" id="IPR037847">
    <property type="entry name" value="GRAMDC4"/>
</dbReference>
<dbReference type="AlphaFoldDB" id="A0A061H1C9"/>
<gene>
    <name evidence="3" type="ORF">PFL1_06291</name>
</gene>
<proteinExistence type="predicted"/>
<evidence type="ECO:0000256" key="1">
    <source>
        <dbReference type="SAM" id="MobiDB-lite"/>
    </source>
</evidence>
<dbReference type="PANTHER" id="PTHR37402:SF1">
    <property type="entry name" value="GRAM DOMAIN-CONTAINING PROTEIN 4"/>
    <property type="match status" value="1"/>
</dbReference>
<feature type="compositionally biased region" description="Basic residues" evidence="1">
    <location>
        <begin position="515"/>
        <end position="524"/>
    </location>
</feature>
<feature type="compositionally biased region" description="Basic and acidic residues" evidence="1">
    <location>
        <begin position="476"/>
        <end position="487"/>
    </location>
</feature>
<dbReference type="RefSeq" id="XP_007882023.1">
    <property type="nucleotide sequence ID" value="XM_007883832.1"/>
</dbReference>
<feature type="compositionally biased region" description="Polar residues" evidence="1">
    <location>
        <begin position="1"/>
        <end position="19"/>
    </location>
</feature>
<keyword evidence="2" id="KW-0472">Membrane</keyword>
<sequence>MQPSPSRSTTAPTMPTTIDGSDAKKIPRYPGTSTYSPPSSSHAASPVSSPPSSPTGPHRSPFRSRTASIDDTYSDHTGNSTLRGPHAANDPHRTSLGTKLLNKLHLRSKHDAQAAHPAPSAADDGEGNVESQDYERFLKAAAVREAFRDARESVSRGKLKSASSTPKRHPSSPDKRGRDDDNDNDARTGSPATRHFPGDLYSDDGRRASPERKFGLPRSASHRSHRADGHKHGHPHSHSHDEDNGDRTSVSGSEGSCDAVYDTDISESARPSHEPDTEELAERALATMPFLEGRYSFESDHSDDSMDLMLDDATHYDLIRRAAAEQGHSLNDVTLRELAVQQRNRMGDLLSEHDSASGGANQALRKPLIELEEVELENFLNSFARHTREVKVPDAEARRAKRMPQWSDFRIRPDDGQVLQASGSKKRTKLLARVDRGLQTLKGDIEGNGAGGSGAHEAPVGHAVQASDKLVSTPSDDCRLLPSRERSSMTLASGQATPQSLQTGDDEEYLGSSSKPKRKKRKLPGRSLRIGSRPASDAEAGHDGRNGRSGGHNGGGDDDDDNDEDWNLIVPSASRDGLEEKASSASEVRVNARDEQVDGIAFCIAYILALVEKIAPEELDYSVDRGYREGVIRSHVERLYTIAPFWEQLGFKVRRLYRWEDPKTTATAAMVYFVLWYSDMIPSAFMLSLIYGVLRFKYFPPSESYLHDKVRQRMARGRAANKLSEKLRRQSRLDILNIYKRWAQTYGAPSQEALGLLADWHEKVKNLILWRNPKASQRSVALLSLITVFVTFAPAHYVFKSLLFLVGITFFCLLPLQSYFPTHRKALSPVWWILFGAPTDAQFAVQLLRKRHLELDDAGKWATASDVRKANKGTKSAVRPDKREAGVPLDQIPAAARGENDYVETTSTTALKPRKLGSFFCQYKGLPGRLHINTRYLYFTPLHNGTQKRAHTPLSAVGGLTKTKNIRLWLWSSLGMKVARTNGKPPILFANIQNRDEAFNLILAVCSNKA</sequence>
<name>A0A061H1C9_9BASI</name>
<dbReference type="HOGENOM" id="CLU_008276_0_0_1"/>
<evidence type="ECO:0000313" key="3">
    <source>
        <dbReference type="EMBL" id="EPQ26083.1"/>
    </source>
</evidence>
<evidence type="ECO:0000313" key="4">
    <source>
        <dbReference type="Proteomes" id="UP000053664"/>
    </source>
</evidence>
<keyword evidence="2" id="KW-1133">Transmembrane helix</keyword>
<feature type="transmembrane region" description="Helical" evidence="2">
    <location>
        <begin position="780"/>
        <end position="797"/>
    </location>
</feature>
<feature type="compositionally biased region" description="Acidic residues" evidence="1">
    <location>
        <begin position="556"/>
        <end position="566"/>
    </location>
</feature>
<reference evidence="3 4" key="1">
    <citation type="journal article" date="2013" name="Plant Cell">
        <title>The transition from a phytopathogenic smut ancestor to an anamorphic biocontrol agent deciphered by comparative whole-genome analysis.</title>
        <authorList>
            <person name="Lefebvre F."/>
            <person name="Joly D.L."/>
            <person name="Labbe C."/>
            <person name="Teichmann B."/>
            <person name="Linning R."/>
            <person name="Belzile F."/>
            <person name="Bakkeren G."/>
            <person name="Belanger R.R."/>
        </authorList>
    </citation>
    <scope>NUCLEOTIDE SEQUENCE [LARGE SCALE GENOMIC DNA]</scope>
    <source>
        <strain evidence="3 4">PF-1</strain>
    </source>
</reference>
<dbReference type="Proteomes" id="UP000053664">
    <property type="component" value="Unassembled WGS sequence"/>
</dbReference>
<feature type="compositionally biased region" description="Basic and acidic residues" evidence="1">
    <location>
        <begin position="203"/>
        <end position="214"/>
    </location>
</feature>
<feature type="region of interest" description="Disordered" evidence="1">
    <location>
        <begin position="148"/>
        <end position="279"/>
    </location>
</feature>
<dbReference type="GO" id="GO:0006915">
    <property type="term" value="P:apoptotic process"/>
    <property type="evidence" value="ECO:0007669"/>
    <property type="project" value="InterPro"/>
</dbReference>
<evidence type="ECO:0000256" key="2">
    <source>
        <dbReference type="SAM" id="Phobius"/>
    </source>
</evidence>
<feature type="region of interest" description="Disordered" evidence="1">
    <location>
        <begin position="465"/>
        <end position="587"/>
    </location>
</feature>
<dbReference type="KEGG" id="pfp:PFL1_06291"/>
<dbReference type="eggNOG" id="ENOG502QS59">
    <property type="taxonomic scope" value="Eukaryota"/>
</dbReference>
<feature type="transmembrane region" description="Helical" evidence="2">
    <location>
        <begin position="670"/>
        <end position="694"/>
    </location>
</feature>
<evidence type="ECO:0008006" key="5">
    <source>
        <dbReference type="Google" id="ProtNLM"/>
    </source>
</evidence>
<feature type="region of interest" description="Disordered" evidence="1">
    <location>
        <begin position="1"/>
        <end position="133"/>
    </location>
</feature>
<organism evidence="3 4">
    <name type="scientific">Pseudozyma flocculosa PF-1</name>
    <dbReference type="NCBI Taxonomy" id="1277687"/>
    <lineage>
        <taxon>Eukaryota</taxon>
        <taxon>Fungi</taxon>
        <taxon>Dikarya</taxon>
        <taxon>Basidiomycota</taxon>
        <taxon>Ustilaginomycotina</taxon>
        <taxon>Ustilaginomycetes</taxon>
        <taxon>Ustilaginales</taxon>
        <taxon>Ustilaginaceae</taxon>
        <taxon>Pseudozyma</taxon>
    </lineage>
</organism>
<accession>A0A061H1C9</accession>
<feature type="compositionally biased region" description="Polar residues" evidence="1">
    <location>
        <begin position="63"/>
        <end position="82"/>
    </location>
</feature>
<feature type="compositionally biased region" description="Low complexity" evidence="1">
    <location>
        <begin position="28"/>
        <end position="47"/>
    </location>
</feature>